<protein>
    <submittedName>
        <fullName evidence="1">Uncharacterized protein</fullName>
    </submittedName>
</protein>
<dbReference type="AlphaFoldDB" id="A0A4R7ELW9"/>
<name>A0A4R7ELW9_9FLAO</name>
<keyword evidence="2" id="KW-1185">Reference proteome</keyword>
<dbReference type="RefSeq" id="WP_133713805.1">
    <property type="nucleotide sequence ID" value="NZ_SOAG01000052.1"/>
</dbReference>
<reference evidence="1 2" key="1">
    <citation type="submission" date="2019-03" db="EMBL/GenBank/DDBJ databases">
        <title>Genomic Encyclopedia of Archaeal and Bacterial Type Strains, Phase II (KMG-II): from individual species to whole genera.</title>
        <authorList>
            <person name="Goeker M."/>
        </authorList>
    </citation>
    <scope>NUCLEOTIDE SEQUENCE [LARGE SCALE GENOMIC DNA]</scope>
    <source>
        <strain evidence="1 2">DSM 28213</strain>
    </source>
</reference>
<gene>
    <name evidence="1" type="ORF">C8P70_1524</name>
</gene>
<proteinExistence type="predicted"/>
<evidence type="ECO:0000313" key="2">
    <source>
        <dbReference type="Proteomes" id="UP000295215"/>
    </source>
</evidence>
<comment type="caution">
    <text evidence="1">The sequence shown here is derived from an EMBL/GenBank/DDBJ whole genome shotgun (WGS) entry which is preliminary data.</text>
</comment>
<dbReference type="Proteomes" id="UP000295215">
    <property type="component" value="Unassembled WGS sequence"/>
</dbReference>
<dbReference type="PROSITE" id="PS51257">
    <property type="entry name" value="PROKAR_LIPOPROTEIN"/>
    <property type="match status" value="1"/>
</dbReference>
<accession>A0A4R7ELW9</accession>
<dbReference type="OrthoDB" id="1252450at2"/>
<evidence type="ECO:0000313" key="1">
    <source>
        <dbReference type="EMBL" id="TDS50713.1"/>
    </source>
</evidence>
<sequence>MRKFSIFLLGILFTACSTENQRLEKDTLAETSFTDKTVEMIESPDFQNINFEMINGILDIENLSLNIYEIPLINNLTNETKTTLGYNWLIDIIDNNTKVGSIEVVHNEAAIGDYEYYINYIDLSDFDHHNNTGSVSFTDLNLGLKYSTFYIVNDIIQEIVDTEISVNDFTPNNMILNNSENYYTFDENYLNDGKSSIYKLCDSNGNHNISFFECYQCGRDAINSDGFSSFMADFFPGYVYGSLSAACLYISATYYIQPFDAIDLE</sequence>
<dbReference type="EMBL" id="SOAG01000052">
    <property type="protein sequence ID" value="TDS50713.1"/>
    <property type="molecule type" value="Genomic_DNA"/>
</dbReference>
<organism evidence="1 2">
    <name type="scientific">Myroides indicus</name>
    <dbReference type="NCBI Taxonomy" id="1323422"/>
    <lineage>
        <taxon>Bacteria</taxon>
        <taxon>Pseudomonadati</taxon>
        <taxon>Bacteroidota</taxon>
        <taxon>Flavobacteriia</taxon>
        <taxon>Flavobacteriales</taxon>
        <taxon>Flavobacteriaceae</taxon>
        <taxon>Myroides</taxon>
    </lineage>
</organism>